<evidence type="ECO:0000313" key="2">
    <source>
        <dbReference type="EMBL" id="EEU42370.1"/>
    </source>
</evidence>
<keyword evidence="1" id="KW-0812">Transmembrane</keyword>
<dbReference type="HOGENOM" id="CLU_1611233_0_0_1"/>
<sequence>MFPWFTPCSRPDDEPCDCCWTWDDFSLATDDEAMLLRRLSMWTILIARTMMSILRIFYHLNDTSNSVVLWIIWDVVSGVADSSMTGLALSSISKVKGQRKIPILGSYMNRRRFDISLFALAIIQVIMLIFSLDKPSYDSMGMVWLFLPKIIASQPKEKEEVVVKS</sequence>
<protein>
    <submittedName>
        <fullName evidence="2">Uncharacterized protein</fullName>
    </submittedName>
</protein>
<dbReference type="Proteomes" id="UP000005206">
    <property type="component" value="Chromosome 5"/>
</dbReference>
<gene>
    <name evidence="2" type="ORF">NECHADRAFT_79866</name>
</gene>
<feature type="transmembrane region" description="Helical" evidence="1">
    <location>
        <begin position="39"/>
        <end position="58"/>
    </location>
</feature>
<keyword evidence="1" id="KW-1133">Transmembrane helix</keyword>
<dbReference type="OrthoDB" id="3750908at2759"/>
<feature type="transmembrane region" description="Helical" evidence="1">
    <location>
        <begin position="113"/>
        <end position="132"/>
    </location>
</feature>
<evidence type="ECO:0000313" key="3">
    <source>
        <dbReference type="Proteomes" id="UP000005206"/>
    </source>
</evidence>
<keyword evidence="3" id="KW-1185">Reference proteome</keyword>
<keyword evidence="1" id="KW-0472">Membrane</keyword>
<name>C7Z0E7_FUSV7</name>
<dbReference type="RefSeq" id="XP_003048083.1">
    <property type="nucleotide sequence ID" value="XM_003048037.1"/>
</dbReference>
<dbReference type="EMBL" id="GG698905">
    <property type="protein sequence ID" value="EEU42370.1"/>
    <property type="molecule type" value="Genomic_DNA"/>
</dbReference>
<proteinExistence type="predicted"/>
<dbReference type="AlphaFoldDB" id="C7Z0E7"/>
<dbReference type="InParanoid" id="C7Z0E7"/>
<dbReference type="VEuPathDB" id="FungiDB:NECHADRAFT_79866"/>
<accession>C7Z0E7</accession>
<dbReference type="KEGG" id="nhe:NECHADRAFT_79866"/>
<evidence type="ECO:0000256" key="1">
    <source>
        <dbReference type="SAM" id="Phobius"/>
    </source>
</evidence>
<dbReference type="GeneID" id="9667255"/>
<organism evidence="2 3">
    <name type="scientific">Fusarium vanettenii (strain ATCC MYA-4622 / CBS 123669 / FGSC 9596 / NRRL 45880 / 77-13-4)</name>
    <name type="common">Fusarium solani subsp. pisi</name>
    <dbReference type="NCBI Taxonomy" id="660122"/>
    <lineage>
        <taxon>Eukaryota</taxon>
        <taxon>Fungi</taxon>
        <taxon>Dikarya</taxon>
        <taxon>Ascomycota</taxon>
        <taxon>Pezizomycotina</taxon>
        <taxon>Sordariomycetes</taxon>
        <taxon>Hypocreomycetidae</taxon>
        <taxon>Hypocreales</taxon>
        <taxon>Nectriaceae</taxon>
        <taxon>Fusarium</taxon>
        <taxon>Fusarium solani species complex</taxon>
        <taxon>Fusarium vanettenii</taxon>
    </lineage>
</organism>
<reference evidence="2 3" key="1">
    <citation type="journal article" date="2009" name="PLoS Genet.">
        <title>The genome of Nectria haematococca: contribution of supernumerary chromosomes to gene expansion.</title>
        <authorList>
            <person name="Coleman J.J."/>
            <person name="Rounsley S.D."/>
            <person name="Rodriguez-Carres M."/>
            <person name="Kuo A."/>
            <person name="Wasmann C.C."/>
            <person name="Grimwood J."/>
            <person name="Schmutz J."/>
            <person name="Taga M."/>
            <person name="White G.J."/>
            <person name="Zhou S."/>
            <person name="Schwartz D.C."/>
            <person name="Freitag M."/>
            <person name="Ma L.J."/>
            <person name="Danchin E.G."/>
            <person name="Henrissat B."/>
            <person name="Coutinho P.M."/>
            <person name="Nelson D.R."/>
            <person name="Straney D."/>
            <person name="Napoli C.A."/>
            <person name="Barker B.M."/>
            <person name="Gribskov M."/>
            <person name="Rep M."/>
            <person name="Kroken S."/>
            <person name="Molnar I."/>
            <person name="Rensing C."/>
            <person name="Kennell J.C."/>
            <person name="Zamora J."/>
            <person name="Farman M.L."/>
            <person name="Selker E.U."/>
            <person name="Salamov A."/>
            <person name="Shapiro H."/>
            <person name="Pangilinan J."/>
            <person name="Lindquist E."/>
            <person name="Lamers C."/>
            <person name="Grigoriev I.V."/>
            <person name="Geiser D.M."/>
            <person name="Covert S.F."/>
            <person name="Temporini E."/>
            <person name="Vanetten H.D."/>
        </authorList>
    </citation>
    <scope>NUCLEOTIDE SEQUENCE [LARGE SCALE GENOMIC DNA]</scope>
    <source>
        <strain evidence="3">ATCC MYA-4622 / CBS 123669 / FGSC 9596 / NRRL 45880 / 77-13-4</strain>
    </source>
</reference>
<feature type="transmembrane region" description="Helical" evidence="1">
    <location>
        <begin position="70"/>
        <end position="92"/>
    </location>
</feature>